<feature type="domain" description="ADF-H" evidence="9">
    <location>
        <begin position="4"/>
        <end position="134"/>
    </location>
</feature>
<comment type="similarity">
    <text evidence="2">Belongs to the actin-binding proteins ADF family. Twinfilin subfamily.</text>
</comment>
<dbReference type="OrthoDB" id="10006997at2759"/>
<name>A0A1E4TZF2_PACTA</name>
<keyword evidence="3" id="KW-0963">Cytoplasm</keyword>
<evidence type="ECO:0000313" key="11">
    <source>
        <dbReference type="Proteomes" id="UP000094236"/>
    </source>
</evidence>
<dbReference type="Gene3D" id="3.40.20.10">
    <property type="entry name" value="Severin"/>
    <property type="match status" value="2"/>
</dbReference>
<comment type="subunit">
    <text evidence="7">Interacts with G-actin; ADP-actin form.</text>
</comment>
<dbReference type="SMART" id="SM00102">
    <property type="entry name" value="ADF"/>
    <property type="match status" value="2"/>
</dbReference>
<keyword evidence="5" id="KW-0009">Actin-binding</keyword>
<organism evidence="10 11">
    <name type="scientific">Pachysolen tannophilus NRRL Y-2460</name>
    <dbReference type="NCBI Taxonomy" id="669874"/>
    <lineage>
        <taxon>Eukaryota</taxon>
        <taxon>Fungi</taxon>
        <taxon>Dikarya</taxon>
        <taxon>Ascomycota</taxon>
        <taxon>Saccharomycotina</taxon>
        <taxon>Pichiomycetes</taxon>
        <taxon>Pachysolenaceae</taxon>
        <taxon>Pachysolen</taxon>
    </lineage>
</organism>
<feature type="domain" description="ADF-H" evidence="9">
    <location>
        <begin position="173"/>
        <end position="306"/>
    </location>
</feature>
<dbReference type="Proteomes" id="UP000094236">
    <property type="component" value="Unassembled WGS sequence"/>
</dbReference>
<feature type="compositionally biased region" description="Basic residues" evidence="8">
    <location>
        <begin position="316"/>
        <end position="328"/>
    </location>
</feature>
<dbReference type="InterPro" id="IPR028458">
    <property type="entry name" value="Twinfilin"/>
</dbReference>
<dbReference type="STRING" id="669874.A0A1E4TZF2"/>
<dbReference type="GO" id="GO:0005884">
    <property type="term" value="C:actin filament"/>
    <property type="evidence" value="ECO:0007669"/>
    <property type="project" value="TreeGrafter"/>
</dbReference>
<keyword evidence="4" id="KW-0677">Repeat</keyword>
<protein>
    <recommendedName>
        <fullName evidence="9">ADF-H domain-containing protein</fullName>
    </recommendedName>
</protein>
<gene>
    <name evidence="10" type="ORF">PACTADRAFT_48875</name>
</gene>
<feature type="compositionally biased region" description="Basic and acidic residues" evidence="8">
    <location>
        <begin position="302"/>
        <end position="315"/>
    </location>
</feature>
<dbReference type="FunFam" id="3.40.20.10:FF:000042">
    <property type="entry name" value="Actin depolymerizing protein"/>
    <property type="match status" value="1"/>
</dbReference>
<dbReference type="EMBL" id="KV454012">
    <property type="protein sequence ID" value="ODV97119.1"/>
    <property type="molecule type" value="Genomic_DNA"/>
</dbReference>
<keyword evidence="6" id="KW-0206">Cytoskeleton</keyword>
<evidence type="ECO:0000256" key="2">
    <source>
        <dbReference type="ARBA" id="ARBA00009557"/>
    </source>
</evidence>
<dbReference type="GO" id="GO:0030042">
    <property type="term" value="P:actin filament depolymerization"/>
    <property type="evidence" value="ECO:0007669"/>
    <property type="project" value="TreeGrafter"/>
</dbReference>
<dbReference type="GO" id="GO:0005737">
    <property type="term" value="C:cytoplasm"/>
    <property type="evidence" value="ECO:0007669"/>
    <property type="project" value="TreeGrafter"/>
</dbReference>
<dbReference type="Pfam" id="PF00241">
    <property type="entry name" value="Cofilin_ADF"/>
    <property type="match status" value="2"/>
</dbReference>
<dbReference type="InterPro" id="IPR029006">
    <property type="entry name" value="ADF-H/Gelsolin-like_dom_sf"/>
</dbReference>
<evidence type="ECO:0000256" key="1">
    <source>
        <dbReference type="ARBA" id="ARBA00004245"/>
    </source>
</evidence>
<dbReference type="PROSITE" id="PS51263">
    <property type="entry name" value="ADF_H"/>
    <property type="match status" value="2"/>
</dbReference>
<evidence type="ECO:0000313" key="10">
    <source>
        <dbReference type="EMBL" id="ODV97119.1"/>
    </source>
</evidence>
<dbReference type="SUPFAM" id="SSF55753">
    <property type="entry name" value="Actin depolymerizing proteins"/>
    <property type="match status" value="2"/>
</dbReference>
<accession>A0A1E4TZF2</accession>
<dbReference type="PANTHER" id="PTHR13759:SF1">
    <property type="entry name" value="TWINFILIN"/>
    <property type="match status" value="1"/>
</dbReference>
<proteinExistence type="inferred from homology"/>
<evidence type="ECO:0000259" key="9">
    <source>
        <dbReference type="PROSITE" id="PS51263"/>
    </source>
</evidence>
<evidence type="ECO:0000256" key="3">
    <source>
        <dbReference type="ARBA" id="ARBA00022490"/>
    </source>
</evidence>
<dbReference type="GO" id="GO:0051015">
    <property type="term" value="F:actin filament binding"/>
    <property type="evidence" value="ECO:0007669"/>
    <property type="project" value="TreeGrafter"/>
</dbReference>
<dbReference type="GO" id="GO:0003785">
    <property type="term" value="F:actin monomer binding"/>
    <property type="evidence" value="ECO:0007669"/>
    <property type="project" value="TreeGrafter"/>
</dbReference>
<dbReference type="CDD" id="cd11285">
    <property type="entry name" value="ADF_Twf-N_like"/>
    <property type="match status" value="1"/>
</dbReference>
<comment type="subcellular location">
    <subcellularLocation>
        <location evidence="1">Cytoplasm</location>
        <location evidence="1">Cytoskeleton</location>
    </subcellularLocation>
</comment>
<dbReference type="AlphaFoldDB" id="A0A1E4TZF2"/>
<evidence type="ECO:0000256" key="6">
    <source>
        <dbReference type="ARBA" id="ARBA00023212"/>
    </source>
</evidence>
<dbReference type="InterPro" id="IPR002108">
    <property type="entry name" value="ADF-H"/>
</dbReference>
<sequence length="328" mass="37243">MSSQSGIAPSKELIDSFKEYIDSNSRSLLIKIENEKLIPNALITGSSSFEDDWSLIRSELSETEPAYIVVNKNANDEHIFISFTPDYANVRSKMIYASSKNTLLKELGLEFFKPTIFINDLDDISYEGWLSYLKHENSSNPLTEDEENLLKVKDFENLSIIGTKGKQLANDSSTNSSGEFIFKIHDEVKDKIKDIPNNKLFSCSIDIEDESIKLAKEASLNSLKDIISSIFTESPQYSIVNYGNKVSFIYTCPSGSKVKERMIYASNKLGFVNNFLIKELNLEVFKIIEVGDVDEIDLNVLDPKEDSQDEPEQKKNLKFNRPKGPRRK</sequence>
<evidence type="ECO:0000256" key="7">
    <source>
        <dbReference type="ARBA" id="ARBA00038532"/>
    </source>
</evidence>
<evidence type="ECO:0000256" key="4">
    <source>
        <dbReference type="ARBA" id="ARBA00022737"/>
    </source>
</evidence>
<dbReference type="PANTHER" id="PTHR13759">
    <property type="entry name" value="TWINFILIN"/>
    <property type="match status" value="1"/>
</dbReference>
<evidence type="ECO:0000256" key="5">
    <source>
        <dbReference type="ARBA" id="ARBA00023203"/>
    </source>
</evidence>
<dbReference type="GO" id="GO:0051016">
    <property type="term" value="P:barbed-end actin filament capping"/>
    <property type="evidence" value="ECO:0007669"/>
    <property type="project" value="TreeGrafter"/>
</dbReference>
<feature type="region of interest" description="Disordered" evidence="8">
    <location>
        <begin position="302"/>
        <end position="328"/>
    </location>
</feature>
<reference evidence="11" key="1">
    <citation type="submission" date="2016-05" db="EMBL/GenBank/DDBJ databases">
        <title>Comparative genomics of biotechnologically important yeasts.</title>
        <authorList>
            <consortium name="DOE Joint Genome Institute"/>
            <person name="Riley R."/>
            <person name="Haridas S."/>
            <person name="Wolfe K.H."/>
            <person name="Lopes M.R."/>
            <person name="Hittinger C.T."/>
            <person name="Goker M."/>
            <person name="Salamov A."/>
            <person name="Wisecaver J."/>
            <person name="Long T.M."/>
            <person name="Aerts A.L."/>
            <person name="Barry K."/>
            <person name="Choi C."/>
            <person name="Clum A."/>
            <person name="Coughlan A.Y."/>
            <person name="Deshpande S."/>
            <person name="Douglass A.P."/>
            <person name="Hanson S.J."/>
            <person name="Klenk H.-P."/>
            <person name="Labutti K."/>
            <person name="Lapidus A."/>
            <person name="Lindquist E."/>
            <person name="Lipzen A."/>
            <person name="Meier-Kolthoff J.P."/>
            <person name="Ohm R.A."/>
            <person name="Otillar R.P."/>
            <person name="Pangilinan J."/>
            <person name="Peng Y."/>
            <person name="Rokas A."/>
            <person name="Rosa C.A."/>
            <person name="Scheuner C."/>
            <person name="Sibirny A.A."/>
            <person name="Slot J.C."/>
            <person name="Stielow J.B."/>
            <person name="Sun H."/>
            <person name="Kurtzman C.P."/>
            <person name="Blackwell M."/>
            <person name="Grigoriev I.V."/>
            <person name="Jeffries T.W."/>
        </authorList>
    </citation>
    <scope>NUCLEOTIDE SEQUENCE [LARGE SCALE GENOMIC DNA]</scope>
    <source>
        <strain evidence="11">NRRL Y-2460</strain>
    </source>
</reference>
<keyword evidence="11" id="KW-1185">Reference proteome</keyword>
<evidence type="ECO:0000256" key="8">
    <source>
        <dbReference type="SAM" id="MobiDB-lite"/>
    </source>
</evidence>